<evidence type="ECO:0000313" key="4">
    <source>
        <dbReference type="Proteomes" id="UP000308652"/>
    </source>
</evidence>
<dbReference type="AlphaFoldDB" id="A0A5C3LWE3"/>
<dbReference type="PANTHER" id="PTHR47691:SF3">
    <property type="entry name" value="HTH-TYPE TRANSCRIPTIONAL REGULATOR RV0890C-RELATED"/>
    <property type="match status" value="1"/>
</dbReference>
<dbReference type="InterPro" id="IPR011990">
    <property type="entry name" value="TPR-like_helical_dom_sf"/>
</dbReference>
<sequence length="1041" mass="115792">MGRTKSAPRASSSGAAIFYGKTPQKSRKRDRPSSIERKTKFTASHVSHPSWTVPLPSSFNFSSTCTSTSTTLVDSHPSSLSSSLYVPDGGETKGWIASIALSSNTTRVVSLIKDVLEMFNNVPYVKIVAGIVYQILEIAEEVHFNKERCYVEKVTNYSRVVFEALLSVTYHSTNNLGDLRDDLLQIASLALSGFIIFESIYANLKSLSGGMYTRVTRRNDILARIEEQDRRLDTTITAFQPSQSISKASHIRHFANTGLKSKPKIMFGREKETALIVDVVLRENGTRLAVLGPGGIGKTSLALSVLHNEQVCAKYNDSRVFISCEAISSVDQLVVKLAFALEIAAEDMNDRVFNSILRRLHQRPHLLVFDNFETPWDPPKTRSEVESLLSEITEVQTVSLLITLRGSQHPSGVSWSQLLPPLQPVDLEAAVEIFPVTLLANLAAVDGETTESLWLRWREESTSMVESGQDRLSSLEFSIQLSISSPRMQRDPGALQFLSILSMLPDGMSPEVLLACEKGLPSTLNFKKAVSTLRQNALVSDDSNRFLRVLSPIRLFMLAHHPPEQNSRLFLEDYYLSLASGYDGVDSQRLKAEVGNIESMLIRCLDSTRAIENVVDAVFDFCHHTYSTGIGSMLPISTAVDRLQVMQITSAISTTHIEAKPPRKGFSRRFGIFPVRKFSQKLVNQPLKDVNSAGKLQADCLGCWGQLLSRQWKHKEAESIFQRAIVLHQRSGDVSGQAYDLHNLGCLLSREVSSLDSAQAKFEEALALHRTCGDKIGEAYDLMGSCNILLQRSRFEEARVSFLDSLKLFVDVEDEPGQASALYNLGKMMQYNSKFVESESYFTRALEIYRKVEDNIGQLESLAGLASSFLLHSKFCEAREYIERAIALGSASIEADHLHFLGRVCIAEWKFPEAKEKLLLATERRSQLGVTLGIADDFHYLAIIEMYHGNLDLALAKNLEAENIYRLQGNKLGLADSLSCKGVIQLHRSNLLAEAKSSLDAAFTLNAEVGCILGQAFDQQSSWFVINQWAFSKENSINHLS</sequence>
<dbReference type="InterPro" id="IPR019734">
    <property type="entry name" value="TPR_rpt"/>
</dbReference>
<dbReference type="STRING" id="68775.A0A5C3LWE3"/>
<organism evidence="3 4">
    <name type="scientific">Crucibulum laeve</name>
    <dbReference type="NCBI Taxonomy" id="68775"/>
    <lineage>
        <taxon>Eukaryota</taxon>
        <taxon>Fungi</taxon>
        <taxon>Dikarya</taxon>
        <taxon>Basidiomycota</taxon>
        <taxon>Agaricomycotina</taxon>
        <taxon>Agaricomycetes</taxon>
        <taxon>Agaricomycetidae</taxon>
        <taxon>Agaricales</taxon>
        <taxon>Agaricineae</taxon>
        <taxon>Nidulariaceae</taxon>
        <taxon>Crucibulum</taxon>
    </lineage>
</organism>
<dbReference type="Pfam" id="PF13424">
    <property type="entry name" value="TPR_12"/>
    <property type="match status" value="1"/>
</dbReference>
<reference evidence="3 4" key="1">
    <citation type="journal article" date="2019" name="Nat. Ecol. Evol.">
        <title>Megaphylogeny resolves global patterns of mushroom evolution.</title>
        <authorList>
            <person name="Varga T."/>
            <person name="Krizsan K."/>
            <person name="Foldi C."/>
            <person name="Dima B."/>
            <person name="Sanchez-Garcia M."/>
            <person name="Sanchez-Ramirez S."/>
            <person name="Szollosi G.J."/>
            <person name="Szarkandi J.G."/>
            <person name="Papp V."/>
            <person name="Albert L."/>
            <person name="Andreopoulos W."/>
            <person name="Angelini C."/>
            <person name="Antonin V."/>
            <person name="Barry K.W."/>
            <person name="Bougher N.L."/>
            <person name="Buchanan P."/>
            <person name="Buyck B."/>
            <person name="Bense V."/>
            <person name="Catcheside P."/>
            <person name="Chovatia M."/>
            <person name="Cooper J."/>
            <person name="Damon W."/>
            <person name="Desjardin D."/>
            <person name="Finy P."/>
            <person name="Geml J."/>
            <person name="Haridas S."/>
            <person name="Hughes K."/>
            <person name="Justo A."/>
            <person name="Karasinski D."/>
            <person name="Kautmanova I."/>
            <person name="Kiss B."/>
            <person name="Kocsube S."/>
            <person name="Kotiranta H."/>
            <person name="LaButti K.M."/>
            <person name="Lechner B.E."/>
            <person name="Liimatainen K."/>
            <person name="Lipzen A."/>
            <person name="Lukacs Z."/>
            <person name="Mihaltcheva S."/>
            <person name="Morgado L.N."/>
            <person name="Niskanen T."/>
            <person name="Noordeloos M.E."/>
            <person name="Ohm R.A."/>
            <person name="Ortiz-Santana B."/>
            <person name="Ovrebo C."/>
            <person name="Racz N."/>
            <person name="Riley R."/>
            <person name="Savchenko A."/>
            <person name="Shiryaev A."/>
            <person name="Soop K."/>
            <person name="Spirin V."/>
            <person name="Szebenyi C."/>
            <person name="Tomsovsky M."/>
            <person name="Tulloss R.E."/>
            <person name="Uehling J."/>
            <person name="Grigoriev I.V."/>
            <person name="Vagvolgyi C."/>
            <person name="Papp T."/>
            <person name="Martin F.M."/>
            <person name="Miettinen O."/>
            <person name="Hibbett D.S."/>
            <person name="Nagy L.G."/>
        </authorList>
    </citation>
    <scope>NUCLEOTIDE SEQUENCE [LARGE SCALE GENOMIC DNA]</scope>
    <source>
        <strain evidence="3 4">CBS 166.37</strain>
    </source>
</reference>
<dbReference type="SUPFAM" id="SSF52540">
    <property type="entry name" value="P-loop containing nucleoside triphosphate hydrolases"/>
    <property type="match status" value="1"/>
</dbReference>
<evidence type="ECO:0000259" key="2">
    <source>
        <dbReference type="Pfam" id="PF20703"/>
    </source>
</evidence>
<evidence type="ECO:0000313" key="3">
    <source>
        <dbReference type="EMBL" id="TFK36426.1"/>
    </source>
</evidence>
<dbReference type="EMBL" id="ML213614">
    <property type="protein sequence ID" value="TFK36426.1"/>
    <property type="molecule type" value="Genomic_DNA"/>
</dbReference>
<dbReference type="SUPFAM" id="SSF48452">
    <property type="entry name" value="TPR-like"/>
    <property type="match status" value="1"/>
</dbReference>
<proteinExistence type="predicted"/>
<dbReference type="CDD" id="cd21037">
    <property type="entry name" value="MLKL_NTD"/>
    <property type="match status" value="1"/>
</dbReference>
<keyword evidence="4" id="KW-1185">Reference proteome</keyword>
<dbReference type="SMART" id="SM00028">
    <property type="entry name" value="TPR"/>
    <property type="match status" value="3"/>
</dbReference>
<gene>
    <name evidence="3" type="ORF">BDQ12DRAFT_737010</name>
</gene>
<dbReference type="PANTHER" id="PTHR47691">
    <property type="entry name" value="REGULATOR-RELATED"/>
    <property type="match status" value="1"/>
</dbReference>
<dbReference type="InterPro" id="IPR027417">
    <property type="entry name" value="P-loop_NTPase"/>
</dbReference>
<dbReference type="InterPro" id="IPR059179">
    <property type="entry name" value="MLKL-like_MCAfunc"/>
</dbReference>
<dbReference type="OrthoDB" id="431454at2759"/>
<name>A0A5C3LWE3_9AGAR</name>
<dbReference type="Proteomes" id="UP000308652">
    <property type="component" value="Unassembled WGS sequence"/>
</dbReference>
<feature type="domain" description="Novel STAND NTPase 1" evidence="2">
    <location>
        <begin position="263"/>
        <end position="406"/>
    </location>
</feature>
<feature type="region of interest" description="Disordered" evidence="1">
    <location>
        <begin position="1"/>
        <end position="35"/>
    </location>
</feature>
<dbReference type="Gene3D" id="3.40.50.300">
    <property type="entry name" value="P-loop containing nucleotide triphosphate hydrolases"/>
    <property type="match status" value="1"/>
</dbReference>
<accession>A0A5C3LWE3</accession>
<dbReference type="Pfam" id="PF20703">
    <property type="entry name" value="nSTAND1"/>
    <property type="match status" value="1"/>
</dbReference>
<protein>
    <recommendedName>
        <fullName evidence="2">Novel STAND NTPase 1 domain-containing protein</fullName>
    </recommendedName>
</protein>
<dbReference type="Gene3D" id="1.25.40.10">
    <property type="entry name" value="Tetratricopeptide repeat domain"/>
    <property type="match status" value="2"/>
</dbReference>
<dbReference type="InterPro" id="IPR049052">
    <property type="entry name" value="nSTAND1"/>
</dbReference>
<evidence type="ECO:0000256" key="1">
    <source>
        <dbReference type="SAM" id="MobiDB-lite"/>
    </source>
</evidence>